<feature type="domain" description="HTH LytTR-type" evidence="3">
    <location>
        <begin position="134"/>
        <end position="232"/>
    </location>
</feature>
<sequence>MIINCLVVDDEPIARNGMLEYIEQIDFLHPVDVCKNAIEASLALQNNRVDLIFLDIQMPKITGVSFLKNLANPPLVIFTTAFPEYAIEGYTLNVLDYLLKPISFDRFFMAVNKAQAQLSLKRKQETPVVAGSYFFIKSNQKLEKINIDEILYIEAMSNYVILYTKSKKHIVYMSFKSIESQLPPDSFLRIHKSFIVAVSAISSIDSYEVLVADKMLPISKSYRNAVMERIEKDLFKR</sequence>
<keyword evidence="5" id="KW-1185">Reference proteome</keyword>
<feature type="modified residue" description="4-aspartylphosphate" evidence="1">
    <location>
        <position position="55"/>
    </location>
</feature>
<dbReference type="Pfam" id="PF04397">
    <property type="entry name" value="LytTR"/>
    <property type="match status" value="1"/>
</dbReference>
<keyword evidence="1" id="KW-0597">Phosphoprotein</keyword>
<dbReference type="SMART" id="SM00448">
    <property type="entry name" value="REC"/>
    <property type="match status" value="1"/>
</dbReference>
<evidence type="ECO:0000313" key="4">
    <source>
        <dbReference type="EMBL" id="TSJ43250.1"/>
    </source>
</evidence>
<evidence type="ECO:0000313" key="5">
    <source>
        <dbReference type="Proteomes" id="UP000318733"/>
    </source>
</evidence>
<dbReference type="GO" id="GO:0003677">
    <property type="term" value="F:DNA binding"/>
    <property type="evidence" value="ECO:0007669"/>
    <property type="project" value="InterPro"/>
</dbReference>
<dbReference type="InterPro" id="IPR046947">
    <property type="entry name" value="LytR-like"/>
</dbReference>
<dbReference type="Gene3D" id="3.40.50.2300">
    <property type="match status" value="1"/>
</dbReference>
<dbReference type="OrthoDB" id="9787344at2"/>
<reference evidence="4 5" key="1">
    <citation type="submission" date="2019-07" db="EMBL/GenBank/DDBJ databases">
        <authorList>
            <person name="Huq M.A."/>
        </authorList>
    </citation>
    <scope>NUCLEOTIDE SEQUENCE [LARGE SCALE GENOMIC DNA]</scope>
    <source>
        <strain evidence="4 5">MAH-19</strain>
    </source>
</reference>
<evidence type="ECO:0000256" key="1">
    <source>
        <dbReference type="PROSITE-ProRule" id="PRU00169"/>
    </source>
</evidence>
<dbReference type="InterPro" id="IPR011006">
    <property type="entry name" value="CheY-like_superfamily"/>
</dbReference>
<dbReference type="Proteomes" id="UP000318733">
    <property type="component" value="Unassembled WGS sequence"/>
</dbReference>
<dbReference type="EMBL" id="VLPK01000001">
    <property type="protein sequence ID" value="TSJ43250.1"/>
    <property type="molecule type" value="Genomic_DNA"/>
</dbReference>
<gene>
    <name evidence="4" type="ORF">FO440_03385</name>
</gene>
<dbReference type="GO" id="GO:0000156">
    <property type="term" value="F:phosphorelay response regulator activity"/>
    <property type="evidence" value="ECO:0007669"/>
    <property type="project" value="InterPro"/>
</dbReference>
<name>A0A556MTI6_9SPHI</name>
<evidence type="ECO:0000259" key="2">
    <source>
        <dbReference type="PROSITE" id="PS50110"/>
    </source>
</evidence>
<evidence type="ECO:0000259" key="3">
    <source>
        <dbReference type="PROSITE" id="PS50930"/>
    </source>
</evidence>
<dbReference type="RefSeq" id="WP_144246815.1">
    <property type="nucleotide sequence ID" value="NZ_VLPK01000001.1"/>
</dbReference>
<dbReference type="Gene3D" id="2.40.50.1020">
    <property type="entry name" value="LytTr DNA-binding domain"/>
    <property type="match status" value="1"/>
</dbReference>
<dbReference type="InterPro" id="IPR001789">
    <property type="entry name" value="Sig_transdc_resp-reg_receiver"/>
</dbReference>
<dbReference type="SUPFAM" id="SSF52172">
    <property type="entry name" value="CheY-like"/>
    <property type="match status" value="1"/>
</dbReference>
<dbReference type="PANTHER" id="PTHR37299:SF1">
    <property type="entry name" value="STAGE 0 SPORULATION PROTEIN A HOMOLOG"/>
    <property type="match status" value="1"/>
</dbReference>
<proteinExistence type="predicted"/>
<dbReference type="SMART" id="SM00850">
    <property type="entry name" value="LytTR"/>
    <property type="match status" value="1"/>
</dbReference>
<dbReference type="PROSITE" id="PS50930">
    <property type="entry name" value="HTH_LYTTR"/>
    <property type="match status" value="1"/>
</dbReference>
<organism evidence="4 5">
    <name type="scientific">Mucilaginibacter corticis</name>
    <dbReference type="NCBI Taxonomy" id="2597670"/>
    <lineage>
        <taxon>Bacteria</taxon>
        <taxon>Pseudomonadati</taxon>
        <taxon>Bacteroidota</taxon>
        <taxon>Sphingobacteriia</taxon>
        <taxon>Sphingobacteriales</taxon>
        <taxon>Sphingobacteriaceae</taxon>
        <taxon>Mucilaginibacter</taxon>
    </lineage>
</organism>
<dbReference type="Pfam" id="PF00072">
    <property type="entry name" value="Response_reg"/>
    <property type="match status" value="1"/>
</dbReference>
<feature type="domain" description="Response regulatory" evidence="2">
    <location>
        <begin position="4"/>
        <end position="115"/>
    </location>
</feature>
<dbReference type="PANTHER" id="PTHR37299">
    <property type="entry name" value="TRANSCRIPTIONAL REGULATOR-RELATED"/>
    <property type="match status" value="1"/>
</dbReference>
<dbReference type="AlphaFoldDB" id="A0A556MTI6"/>
<accession>A0A556MTI6</accession>
<dbReference type="InterPro" id="IPR007492">
    <property type="entry name" value="LytTR_DNA-bd_dom"/>
</dbReference>
<protein>
    <submittedName>
        <fullName evidence="4">Response regulator transcription factor</fullName>
    </submittedName>
</protein>
<dbReference type="PROSITE" id="PS50110">
    <property type="entry name" value="RESPONSE_REGULATORY"/>
    <property type="match status" value="1"/>
</dbReference>
<comment type="caution">
    <text evidence="4">The sequence shown here is derived from an EMBL/GenBank/DDBJ whole genome shotgun (WGS) entry which is preliminary data.</text>
</comment>